<keyword evidence="2" id="KW-0596">Phosphopantetheine</keyword>
<dbReference type="PANTHER" id="PTHR45398">
    <property type="match status" value="1"/>
</dbReference>
<dbReference type="SUPFAM" id="SSF47336">
    <property type="entry name" value="ACP-like"/>
    <property type="match status" value="1"/>
</dbReference>
<dbReference type="PROSITE" id="PS00012">
    <property type="entry name" value="PHOSPHOPANTETHEINE"/>
    <property type="match status" value="1"/>
</dbReference>
<dbReference type="Proteomes" id="UP000677305">
    <property type="component" value="Chromosome"/>
</dbReference>
<evidence type="ECO:0000256" key="4">
    <source>
        <dbReference type="SAM" id="Phobius"/>
    </source>
</evidence>
<evidence type="ECO:0000313" key="6">
    <source>
        <dbReference type="EMBL" id="QUH29844.1"/>
    </source>
</evidence>
<dbReference type="InterPro" id="IPR023213">
    <property type="entry name" value="CAT-like_dom_sf"/>
</dbReference>
<evidence type="ECO:0000259" key="5">
    <source>
        <dbReference type="PROSITE" id="PS50075"/>
    </source>
</evidence>
<gene>
    <name evidence="6" type="ORF">HYG85_13360</name>
</gene>
<feature type="transmembrane region" description="Helical" evidence="4">
    <location>
        <begin position="72"/>
        <end position="90"/>
    </location>
</feature>
<reference evidence="6 7" key="1">
    <citation type="submission" date="2020-07" db="EMBL/GenBank/DDBJ databases">
        <title>Vallitalea guaymasensis genome.</title>
        <authorList>
            <person name="Postec A."/>
        </authorList>
    </citation>
    <scope>NUCLEOTIDE SEQUENCE [LARGE SCALE GENOMIC DNA]</scope>
    <source>
        <strain evidence="6 7">Ra1766G1</strain>
    </source>
</reference>
<dbReference type="InterPro" id="IPR036736">
    <property type="entry name" value="ACP-like_sf"/>
</dbReference>
<keyword evidence="4" id="KW-1133">Transmembrane helix</keyword>
<name>A0A8J8SCN0_9FIRM</name>
<dbReference type="EMBL" id="CP058561">
    <property type="protein sequence ID" value="QUH29844.1"/>
    <property type="molecule type" value="Genomic_DNA"/>
</dbReference>
<dbReference type="NCBIfam" id="TIGR01720">
    <property type="entry name" value="NRPS-para261"/>
    <property type="match status" value="1"/>
</dbReference>
<keyword evidence="3" id="KW-0597">Phosphoprotein</keyword>
<keyword evidence="4" id="KW-0472">Membrane</keyword>
<accession>A0A8J8SCN0</accession>
<dbReference type="Pfam" id="PF00550">
    <property type="entry name" value="PP-binding"/>
    <property type="match status" value="1"/>
</dbReference>
<evidence type="ECO:0000256" key="1">
    <source>
        <dbReference type="ARBA" id="ARBA00001957"/>
    </source>
</evidence>
<dbReference type="GO" id="GO:0003824">
    <property type="term" value="F:catalytic activity"/>
    <property type="evidence" value="ECO:0007669"/>
    <property type="project" value="InterPro"/>
</dbReference>
<dbReference type="GO" id="GO:0008610">
    <property type="term" value="P:lipid biosynthetic process"/>
    <property type="evidence" value="ECO:0007669"/>
    <property type="project" value="UniProtKB-ARBA"/>
</dbReference>
<dbReference type="PANTHER" id="PTHR45398:SF1">
    <property type="entry name" value="ENZYME, PUTATIVE (JCVI)-RELATED"/>
    <property type="match status" value="1"/>
</dbReference>
<evidence type="ECO:0000313" key="7">
    <source>
        <dbReference type="Proteomes" id="UP000677305"/>
    </source>
</evidence>
<dbReference type="InterPro" id="IPR010060">
    <property type="entry name" value="NRPS_synth"/>
</dbReference>
<dbReference type="AlphaFoldDB" id="A0A8J8SCN0"/>
<dbReference type="Gene3D" id="1.10.1200.10">
    <property type="entry name" value="ACP-like"/>
    <property type="match status" value="1"/>
</dbReference>
<sequence>MDRYMKNIIISSNKYEKEHDYWLSILSGCEKNSIIPYDNISDNKNSNMKEYEYVFDKAIYGKMKALCNNSQYAMFILLTTGTVYLTHMYMDQNEVMIGFPLLADSDKQSRTNALLALRYNMNDDKTFKQLLIECKENIKSAYENQIYPLYHVFQSLQLPMYKDEPSFGIVIEMEGLHDMDDTYTESSDVIFRFKMENDSLSVRLIYKEELYNIETIQTIAEDLNKYMQCVMADYNILIGDIDILSEPTLLSWKEKMEAVRLNSIKDSDDEVEEDEDIYVAPRNAREEELVKVWEEILGIKDISVKTSFFKLGGDSIKAIRMVAMLSGYKFSVKDLYTYPTIEKLSSVLKESDEVISQEMFTGEVALSPIQKNFFENKDMNYSHYNQSLFLYSEKGFDMDIVKEVMEGIITHHDMLRAMYRLEDNKVVQEVLSTDKENIEKAFCLDKFDNIKEKDILSSINNLQAGLDIENGPLIRGACFHKSDGDHLLLVIHHLLIDAFSWRIILEDFARGYNQLLNGEKLRLNNKTHPYNKWVDRLMQYVNEEEIKQSQDYWMKLGDKLKSEKDDHDKCMTKLKDRKDFAVVFSQEETKLIQQKSGELFINMDYVILGCIGLALKNNIDFKNFVVNIEGHGRSEIDDDINIARTVGWFTSVYPIYLSIDENDILKYIEKVSDNIESVPNRGLDYGILRYLSKNDISEKLDFESDIRFNYLGEFDQNINHDLFAISDMDFGNTIDENMLLDYIFDITGLIIENKLRINFNYIKEIIDEEALNCITENFRKNIALFLDYNKNEDVAQNEKSKVYIDGIKPFNDVIYKDCFYSALFPVLEFYNKSIKEILCNDVFIYDGSDNYESIDTTYLVKDKLIPMFNKCGLKANRIIRSNNIISNIKTALKKGRLVIIQIDCYYSSIRKDTYEKEHWPHTILIYGYDDELESAYVLEQSDKNILDFTERTMSYNDIINVYDGAKKNFIRDKQYPSYIDFSLKPSQEVSRKTDEEYAKMLMKHMLNHKDEVMEGLDRLQNFINRCKELVKDEQKFAEAVDRLYFSINNILKAQHARKFQLDTVFNGQLMDMSVLNEIIRGWRLEMNMIGKYILTKRFKPESLQKTGEKLQNLYLMEKQFIEELMSKCVDGIETTMEIGGE</sequence>
<dbReference type="InterPro" id="IPR009081">
    <property type="entry name" value="PP-bd_ACP"/>
</dbReference>
<evidence type="ECO:0000256" key="3">
    <source>
        <dbReference type="ARBA" id="ARBA00022553"/>
    </source>
</evidence>
<dbReference type="Pfam" id="PF00668">
    <property type="entry name" value="Condensation"/>
    <property type="match status" value="2"/>
</dbReference>
<proteinExistence type="predicted"/>
<keyword evidence="4" id="KW-0812">Transmembrane</keyword>
<protein>
    <recommendedName>
        <fullName evidence="5">Carrier domain-containing protein</fullName>
    </recommendedName>
</protein>
<evidence type="ECO:0000256" key="2">
    <source>
        <dbReference type="ARBA" id="ARBA00022450"/>
    </source>
</evidence>
<dbReference type="Gene3D" id="3.30.559.30">
    <property type="entry name" value="Nonribosomal peptide synthetase, condensation domain"/>
    <property type="match status" value="2"/>
</dbReference>
<dbReference type="InterPro" id="IPR001242">
    <property type="entry name" value="Condensation_dom"/>
</dbReference>
<dbReference type="KEGG" id="vgu:HYG85_13360"/>
<keyword evidence="7" id="KW-1185">Reference proteome</keyword>
<dbReference type="Gene3D" id="3.30.559.10">
    <property type="entry name" value="Chloramphenicol acetyltransferase-like domain"/>
    <property type="match status" value="1"/>
</dbReference>
<dbReference type="PROSITE" id="PS50075">
    <property type="entry name" value="CARRIER"/>
    <property type="match status" value="1"/>
</dbReference>
<organism evidence="6 7">
    <name type="scientific">Vallitalea guaymasensis</name>
    <dbReference type="NCBI Taxonomy" id="1185412"/>
    <lineage>
        <taxon>Bacteria</taxon>
        <taxon>Bacillati</taxon>
        <taxon>Bacillota</taxon>
        <taxon>Clostridia</taxon>
        <taxon>Lachnospirales</taxon>
        <taxon>Vallitaleaceae</taxon>
        <taxon>Vallitalea</taxon>
    </lineage>
</organism>
<dbReference type="InterPro" id="IPR006162">
    <property type="entry name" value="Ppantetheine_attach_site"/>
</dbReference>
<dbReference type="RefSeq" id="WP_212690098.1">
    <property type="nucleotide sequence ID" value="NZ_CP058561.1"/>
</dbReference>
<comment type="cofactor">
    <cofactor evidence="1">
        <name>pantetheine 4'-phosphate</name>
        <dbReference type="ChEBI" id="CHEBI:47942"/>
    </cofactor>
</comment>
<dbReference type="SUPFAM" id="SSF52777">
    <property type="entry name" value="CoA-dependent acyltransferases"/>
    <property type="match status" value="3"/>
</dbReference>
<feature type="domain" description="Carrier" evidence="5">
    <location>
        <begin position="280"/>
        <end position="352"/>
    </location>
</feature>